<dbReference type="AlphaFoldDB" id="A0A1R2B8H9"/>
<keyword evidence="5" id="KW-1185">Reference proteome</keyword>
<dbReference type="Gene3D" id="1.25.10.10">
    <property type="entry name" value="Leucine-rich Repeat Variant"/>
    <property type="match status" value="2"/>
</dbReference>
<dbReference type="Proteomes" id="UP000187209">
    <property type="component" value="Unassembled WGS sequence"/>
</dbReference>
<keyword evidence="2" id="KW-0813">Transport</keyword>
<dbReference type="SMART" id="SM00185">
    <property type="entry name" value="ARM"/>
    <property type="match status" value="3"/>
</dbReference>
<accession>A0A1R2B8H9</accession>
<proteinExistence type="inferred from homology"/>
<evidence type="ECO:0000256" key="1">
    <source>
        <dbReference type="ARBA" id="ARBA00010394"/>
    </source>
</evidence>
<evidence type="ECO:0008006" key="6">
    <source>
        <dbReference type="Google" id="ProtNLM"/>
    </source>
</evidence>
<dbReference type="GO" id="GO:0015031">
    <property type="term" value="P:protein transport"/>
    <property type="evidence" value="ECO:0007669"/>
    <property type="project" value="UniProtKB-KW"/>
</dbReference>
<evidence type="ECO:0000256" key="2">
    <source>
        <dbReference type="ARBA" id="ARBA00022448"/>
    </source>
</evidence>
<organism evidence="4 5">
    <name type="scientific">Stentor coeruleus</name>
    <dbReference type="NCBI Taxonomy" id="5963"/>
    <lineage>
        <taxon>Eukaryota</taxon>
        <taxon>Sar</taxon>
        <taxon>Alveolata</taxon>
        <taxon>Ciliophora</taxon>
        <taxon>Postciliodesmatophora</taxon>
        <taxon>Heterotrichea</taxon>
        <taxon>Heterotrichida</taxon>
        <taxon>Stentoridae</taxon>
        <taxon>Stentor</taxon>
    </lineage>
</organism>
<evidence type="ECO:0000313" key="4">
    <source>
        <dbReference type="EMBL" id="OMJ73091.1"/>
    </source>
</evidence>
<dbReference type="SUPFAM" id="SSF48371">
    <property type="entry name" value="ARM repeat"/>
    <property type="match status" value="1"/>
</dbReference>
<dbReference type="OrthoDB" id="295461at2759"/>
<dbReference type="InterPro" id="IPR000225">
    <property type="entry name" value="Armadillo"/>
</dbReference>
<protein>
    <recommendedName>
        <fullName evidence="6">Importin subunit alpha</fullName>
    </recommendedName>
</protein>
<gene>
    <name evidence="4" type="ORF">SteCoe_28292</name>
</gene>
<name>A0A1R2B8H9_9CILI</name>
<sequence>MDFPLYTEDRILHRNKEFLSCFNTESHKASREQFSIELRKQCRRKFIEVKRAQMYKEHPMPEELKQYQNIFSGSDDDSIPLYISLIDKNRTSFPIKIFCVQRLCKISNDKKKIMTIYLYGIIKIIIEIIKTEDLQLVQACLWLMINLATGNEKICEDMAKNGVVGICVEIIKRNLKGISEDAVWCLANLTANNPFVCMQIITSEAIWVIGTCIEKLLFPNSDKTYWIIAHITKNIDSLDLLLYSIKWSTIGLNSNTKLPSLCILFSITKKNPDLILQSPGLLRTIIEISIKDHDTIGLTAIKVLGNIAFGNENHTQALLDNQILNCLSKNISSINLNIKKESLLLLYNLLASEMSQVYQVLACYDIKTLMLEATLHKAFDIRFEAWHCLRLITCKLGPNECDIHKDIIFYVSRGLNIEIDPKILELILSAVENILQKSEEKVYVFKELIETSGCLEGLGKLRNHGNSSIQEYSDRIVNTFYDFNELYGIPDDEENQQQFLEPVENYDFS</sequence>
<comment type="caution">
    <text evidence="4">The sequence shown here is derived from an EMBL/GenBank/DDBJ whole genome shotgun (WGS) entry which is preliminary data.</text>
</comment>
<evidence type="ECO:0000313" key="5">
    <source>
        <dbReference type="Proteomes" id="UP000187209"/>
    </source>
</evidence>
<comment type="similarity">
    <text evidence="1">Belongs to the importin alpha family.</text>
</comment>
<dbReference type="PANTHER" id="PTHR23316">
    <property type="entry name" value="IMPORTIN ALPHA"/>
    <property type="match status" value="1"/>
</dbReference>
<dbReference type="InterPro" id="IPR011989">
    <property type="entry name" value="ARM-like"/>
</dbReference>
<dbReference type="InterPro" id="IPR016024">
    <property type="entry name" value="ARM-type_fold"/>
</dbReference>
<dbReference type="EMBL" id="MPUH01000847">
    <property type="protein sequence ID" value="OMJ73091.1"/>
    <property type="molecule type" value="Genomic_DNA"/>
</dbReference>
<evidence type="ECO:0000256" key="3">
    <source>
        <dbReference type="ARBA" id="ARBA00022927"/>
    </source>
</evidence>
<reference evidence="4 5" key="1">
    <citation type="submission" date="2016-11" db="EMBL/GenBank/DDBJ databases">
        <title>The macronuclear genome of Stentor coeruleus: a giant cell with tiny introns.</title>
        <authorList>
            <person name="Slabodnick M."/>
            <person name="Ruby J.G."/>
            <person name="Reiff S.B."/>
            <person name="Swart E.C."/>
            <person name="Gosai S."/>
            <person name="Prabakaran S."/>
            <person name="Witkowska E."/>
            <person name="Larue G.E."/>
            <person name="Fisher S."/>
            <person name="Freeman R.M."/>
            <person name="Gunawardena J."/>
            <person name="Chu W."/>
            <person name="Stover N.A."/>
            <person name="Gregory B.D."/>
            <person name="Nowacki M."/>
            <person name="Derisi J."/>
            <person name="Roy S.W."/>
            <person name="Marshall W.F."/>
            <person name="Sood P."/>
        </authorList>
    </citation>
    <scope>NUCLEOTIDE SEQUENCE [LARGE SCALE GENOMIC DNA]</scope>
    <source>
        <strain evidence="4">WM001</strain>
    </source>
</reference>
<keyword evidence="3" id="KW-0653">Protein transport</keyword>